<reference evidence="1" key="1">
    <citation type="submission" date="2021-01" db="EMBL/GenBank/DDBJ databases">
        <authorList>
            <consortium name="Genoscope - CEA"/>
            <person name="William W."/>
        </authorList>
    </citation>
    <scope>NUCLEOTIDE SEQUENCE</scope>
</reference>
<proteinExistence type="predicted"/>
<organism evidence="1">
    <name type="scientific">Brassica napus</name>
    <name type="common">Rape</name>
    <dbReference type="NCBI Taxonomy" id="3708"/>
    <lineage>
        <taxon>Eukaryota</taxon>
        <taxon>Viridiplantae</taxon>
        <taxon>Streptophyta</taxon>
        <taxon>Embryophyta</taxon>
        <taxon>Tracheophyta</taxon>
        <taxon>Spermatophyta</taxon>
        <taxon>Magnoliopsida</taxon>
        <taxon>eudicotyledons</taxon>
        <taxon>Gunneridae</taxon>
        <taxon>Pentapetalae</taxon>
        <taxon>rosids</taxon>
        <taxon>malvids</taxon>
        <taxon>Brassicales</taxon>
        <taxon>Brassicaceae</taxon>
        <taxon>Brassiceae</taxon>
        <taxon>Brassica</taxon>
    </lineage>
</organism>
<accession>A0A816KD56</accession>
<gene>
    <name evidence="1" type="ORF">DARMORV10_C02P40640.1</name>
</gene>
<dbReference type="AlphaFoldDB" id="A0A816KD56"/>
<sequence>MEENLQAGSYRRCFGVALLGDERRRCDVSEALRIECVEEKENTCMISIQPYLFLPFRALN</sequence>
<evidence type="ECO:0000313" key="1">
    <source>
        <dbReference type="EMBL" id="CAF1917006.1"/>
    </source>
</evidence>
<dbReference type="EMBL" id="HG994366">
    <property type="protein sequence ID" value="CAF1917006.1"/>
    <property type="molecule type" value="Genomic_DNA"/>
</dbReference>
<dbReference type="Proteomes" id="UP001295469">
    <property type="component" value="Chromosome C02"/>
</dbReference>
<name>A0A816KD56_BRANA</name>
<protein>
    <submittedName>
        <fullName evidence="1">(rape) hypothetical protein</fullName>
    </submittedName>
</protein>